<feature type="compositionally biased region" description="Acidic residues" evidence="1">
    <location>
        <begin position="1032"/>
        <end position="1048"/>
    </location>
</feature>
<feature type="region of interest" description="Disordered" evidence="1">
    <location>
        <begin position="1"/>
        <end position="55"/>
    </location>
</feature>
<evidence type="ECO:0000313" key="4">
    <source>
        <dbReference type="EMBL" id="CAE6396684.1"/>
    </source>
</evidence>
<protein>
    <recommendedName>
        <fullName evidence="3">DUF6535 domain-containing protein</fullName>
    </recommendedName>
</protein>
<feature type="compositionally biased region" description="Basic and acidic residues" evidence="1">
    <location>
        <begin position="1"/>
        <end position="40"/>
    </location>
</feature>
<feature type="transmembrane region" description="Helical" evidence="2">
    <location>
        <begin position="262"/>
        <end position="281"/>
    </location>
</feature>
<dbReference type="InterPro" id="IPR045338">
    <property type="entry name" value="DUF6535"/>
</dbReference>
<accession>A0A8H2WNX9</accession>
<keyword evidence="2" id="KW-0812">Transmembrane</keyword>
<name>A0A8H2WNX9_9AGAM</name>
<sequence>MEKFSKQEKVPRSTDNDMRFLKRNPPDSRFGNEKTDKTGPKDGAYNQNSPLYESRHPRAFDPMASDRFGEELAPDAAIWNIYMDEVEEHDNELVSRRQQSLDTLLLFAALFSAVLTAFLVESKDLLQQNPDTVSTALLLVIAQSQQRMELGLPPPQGLTTPLGVPDFEPLWSARWVNGIWFTALGLSLSAALIAMLAKEWLSAYLSFRPRSARRRAFIRQSRLQGLEDWWALHIVDLLPTLLHASLLLFSVGLVIYLWDYDVAVAAVLSGVIGLTLTFYVVTGVLGATFEFCPFVTEVSGYIRRAALALFSPSREQRPETNNESAAPSIQDLKALLWLANNARDPSVVDHSYRAMAGLHASAYIKSTSVTAQLNSDVGPSATHEGPIYVYRESTLGSLLDTVVARFEKLMAGTLETGSGEPPISRYINAILGLSNYIHRLTSETPISGVDILYKIDMLWSSNLPPRSISGNSFTQLLITKQEVMQLVAKELITNYSTTSGLPVHERRGSTPHIYHHSAHTSTCGYAVNMYGTAAPKLTPVDLYNMFTRWLDMSVSLVLDCSRGEIFIDSYLLEGLKMAMGDAASYLDCNAPKNNLELVPGNTPSERMNIDQFTSNSHPNFDPYTSPMVSLGNNIDTLGALISNLLNCVKADPNSAAHLATLKIFNALAPIALRQLCQPDVGIENIQQSFNFQDLDSRSSFARCDLLYIVVRYAMITASYIYKVMPRHPTIIQLFDDALDVVYYAIEEDSGFNLEYGGPIGAFGRHFNDFISILIEASENESRFNLLTANTAENLCCFARHRLASNAYPCMYYLPPACTRTLLRLLASTEQLYASTIRTMLEAVLNRMRTSPTDYTHTLPQLFASIPTPRPPIEYLQQWTNSEQIFSSLIRTAPKSSKYIQPILNAITAIVQLAANRDPKLSVEPIELRPPAIQCFLQATAWVLPHLSSTQGEEENYRSFVIAASILLARAAKDEASHEILANDPSLVPILKEVKSGQGINIKGLSQAEWEGLVQKLSAGNSFARALQPEGAESSDEDEETDEDGSDGD</sequence>
<evidence type="ECO:0000256" key="1">
    <source>
        <dbReference type="SAM" id="MobiDB-lite"/>
    </source>
</evidence>
<feature type="domain" description="DUF6535" evidence="3">
    <location>
        <begin position="79"/>
        <end position="258"/>
    </location>
</feature>
<evidence type="ECO:0000259" key="3">
    <source>
        <dbReference type="Pfam" id="PF20153"/>
    </source>
</evidence>
<dbReference type="EMBL" id="CAJMWW010000009">
    <property type="protein sequence ID" value="CAE6396684.1"/>
    <property type="molecule type" value="Genomic_DNA"/>
</dbReference>
<comment type="caution">
    <text evidence="4">The sequence shown here is derived from an EMBL/GenBank/DDBJ whole genome shotgun (WGS) entry which is preliminary data.</text>
</comment>
<keyword evidence="2" id="KW-0472">Membrane</keyword>
<organism evidence="4 5">
    <name type="scientific">Rhizoctonia solani</name>
    <dbReference type="NCBI Taxonomy" id="456999"/>
    <lineage>
        <taxon>Eukaryota</taxon>
        <taxon>Fungi</taxon>
        <taxon>Dikarya</taxon>
        <taxon>Basidiomycota</taxon>
        <taxon>Agaricomycotina</taxon>
        <taxon>Agaricomycetes</taxon>
        <taxon>Cantharellales</taxon>
        <taxon>Ceratobasidiaceae</taxon>
        <taxon>Rhizoctonia</taxon>
    </lineage>
</organism>
<evidence type="ECO:0000313" key="5">
    <source>
        <dbReference type="Proteomes" id="UP000663841"/>
    </source>
</evidence>
<keyword evidence="2" id="KW-1133">Transmembrane helix</keyword>
<reference evidence="4" key="1">
    <citation type="submission" date="2021-01" db="EMBL/GenBank/DDBJ databases">
        <authorList>
            <person name="Kaushik A."/>
        </authorList>
    </citation>
    <scope>NUCLEOTIDE SEQUENCE</scope>
    <source>
        <strain evidence="4">AG3-T5</strain>
    </source>
</reference>
<feature type="region of interest" description="Disordered" evidence="1">
    <location>
        <begin position="1024"/>
        <end position="1048"/>
    </location>
</feature>
<proteinExistence type="predicted"/>
<evidence type="ECO:0000256" key="2">
    <source>
        <dbReference type="SAM" id="Phobius"/>
    </source>
</evidence>
<dbReference type="Pfam" id="PF20153">
    <property type="entry name" value="DUF6535"/>
    <property type="match status" value="1"/>
</dbReference>
<feature type="transmembrane region" description="Helical" evidence="2">
    <location>
        <begin position="228"/>
        <end position="256"/>
    </location>
</feature>
<feature type="transmembrane region" description="Helical" evidence="2">
    <location>
        <begin position="179"/>
        <end position="207"/>
    </location>
</feature>
<dbReference type="Proteomes" id="UP000663841">
    <property type="component" value="Unassembled WGS sequence"/>
</dbReference>
<dbReference type="AlphaFoldDB" id="A0A8H2WNX9"/>
<gene>
    <name evidence="4" type="ORF">RDB_LOCUS3119</name>
</gene>